<protein>
    <submittedName>
        <fullName evidence="1">Uncharacterized protein</fullName>
    </submittedName>
</protein>
<dbReference type="Proteomes" id="UP000790377">
    <property type="component" value="Unassembled WGS sequence"/>
</dbReference>
<evidence type="ECO:0000313" key="2">
    <source>
        <dbReference type="Proteomes" id="UP000790377"/>
    </source>
</evidence>
<sequence>MADNPLGSIQLLRAIQTNNYFIAAAGALVVYDHVLTLSQEVDYIWNRQWSFMMALYLMARYSGTLSMIVATALSIYLNWTYSGFVNMDLAKTWTENTFALTMQAILAIRVYALFNQSKKVLVCLAISYVLQASAVIVTTALPFNNQTVDQFVIAVGPATGSVTQGTEIDPTAVFLLAQESTFVSVVFDIILLLFALWAFVRHALEAKTRDGGWFINVLVRTLVADHLMYFVCNLTWLVLILASDYTNNPEGSLMSQDVYFVFNALAVISGPGMVISLRAKEDKTRGEGETLGGEASTIQFGVPQLPTQLESVMEEGSGFRAMDENVQTD</sequence>
<organism evidence="1 2">
    <name type="scientific">Hygrophoropsis aurantiaca</name>
    <dbReference type="NCBI Taxonomy" id="72124"/>
    <lineage>
        <taxon>Eukaryota</taxon>
        <taxon>Fungi</taxon>
        <taxon>Dikarya</taxon>
        <taxon>Basidiomycota</taxon>
        <taxon>Agaricomycotina</taxon>
        <taxon>Agaricomycetes</taxon>
        <taxon>Agaricomycetidae</taxon>
        <taxon>Boletales</taxon>
        <taxon>Coniophorineae</taxon>
        <taxon>Hygrophoropsidaceae</taxon>
        <taxon>Hygrophoropsis</taxon>
    </lineage>
</organism>
<accession>A0ACB7ZWR5</accession>
<comment type="caution">
    <text evidence="1">The sequence shown here is derived from an EMBL/GenBank/DDBJ whole genome shotgun (WGS) entry which is preliminary data.</text>
</comment>
<keyword evidence="2" id="KW-1185">Reference proteome</keyword>
<evidence type="ECO:0000313" key="1">
    <source>
        <dbReference type="EMBL" id="KAH7905102.1"/>
    </source>
</evidence>
<reference evidence="1" key="1">
    <citation type="journal article" date="2021" name="New Phytol.">
        <title>Evolutionary innovations through gain and loss of genes in the ectomycorrhizal Boletales.</title>
        <authorList>
            <person name="Wu G."/>
            <person name="Miyauchi S."/>
            <person name="Morin E."/>
            <person name="Kuo A."/>
            <person name="Drula E."/>
            <person name="Varga T."/>
            <person name="Kohler A."/>
            <person name="Feng B."/>
            <person name="Cao Y."/>
            <person name="Lipzen A."/>
            <person name="Daum C."/>
            <person name="Hundley H."/>
            <person name="Pangilinan J."/>
            <person name="Johnson J."/>
            <person name="Barry K."/>
            <person name="LaButti K."/>
            <person name="Ng V."/>
            <person name="Ahrendt S."/>
            <person name="Min B."/>
            <person name="Choi I.G."/>
            <person name="Park H."/>
            <person name="Plett J.M."/>
            <person name="Magnuson J."/>
            <person name="Spatafora J.W."/>
            <person name="Nagy L.G."/>
            <person name="Henrissat B."/>
            <person name="Grigoriev I.V."/>
            <person name="Yang Z.L."/>
            <person name="Xu J."/>
            <person name="Martin F.M."/>
        </authorList>
    </citation>
    <scope>NUCLEOTIDE SEQUENCE</scope>
    <source>
        <strain evidence="1">ATCC 28755</strain>
    </source>
</reference>
<gene>
    <name evidence="1" type="ORF">BJ138DRAFT_1165388</name>
</gene>
<proteinExistence type="predicted"/>
<dbReference type="EMBL" id="MU268272">
    <property type="protein sequence ID" value="KAH7905102.1"/>
    <property type="molecule type" value="Genomic_DNA"/>
</dbReference>
<name>A0ACB7ZWR5_9AGAM</name>